<dbReference type="AlphaFoldDB" id="A0A930DSE3"/>
<accession>A0A930DSE3</accession>
<evidence type="ECO:0000256" key="6">
    <source>
        <dbReference type="ARBA" id="ARBA00022989"/>
    </source>
</evidence>
<evidence type="ECO:0000313" key="12">
    <source>
        <dbReference type="Proteomes" id="UP000709351"/>
    </source>
</evidence>
<dbReference type="InterPro" id="IPR017871">
    <property type="entry name" value="ABC_transporter-like_CS"/>
</dbReference>
<evidence type="ECO:0000256" key="1">
    <source>
        <dbReference type="ARBA" id="ARBA00004651"/>
    </source>
</evidence>
<evidence type="ECO:0000256" key="5">
    <source>
        <dbReference type="ARBA" id="ARBA00022840"/>
    </source>
</evidence>
<dbReference type="PROSITE" id="PS50929">
    <property type="entry name" value="ABC_TM1F"/>
    <property type="match status" value="1"/>
</dbReference>
<keyword evidence="6 8" id="KW-1133">Transmembrane helix</keyword>
<keyword evidence="5 11" id="KW-0067">ATP-binding</keyword>
<keyword evidence="4" id="KW-0547">Nucleotide-binding</keyword>
<dbReference type="GO" id="GO:0140359">
    <property type="term" value="F:ABC-type transporter activity"/>
    <property type="evidence" value="ECO:0007669"/>
    <property type="project" value="InterPro"/>
</dbReference>
<dbReference type="Gene3D" id="1.20.1560.10">
    <property type="entry name" value="ABC transporter type 1, transmembrane domain"/>
    <property type="match status" value="1"/>
</dbReference>
<dbReference type="InterPro" id="IPR036640">
    <property type="entry name" value="ABC1_TM_sf"/>
</dbReference>
<dbReference type="PANTHER" id="PTHR24221">
    <property type="entry name" value="ATP-BINDING CASSETTE SUB-FAMILY B"/>
    <property type="match status" value="1"/>
</dbReference>
<evidence type="ECO:0000256" key="4">
    <source>
        <dbReference type="ARBA" id="ARBA00022741"/>
    </source>
</evidence>
<protein>
    <submittedName>
        <fullName evidence="11">ABC transporter ATP-binding protein</fullName>
    </submittedName>
</protein>
<dbReference type="EMBL" id="JABZRD010000318">
    <property type="protein sequence ID" value="MBF1283978.1"/>
    <property type="molecule type" value="Genomic_DNA"/>
</dbReference>
<dbReference type="Pfam" id="PF00005">
    <property type="entry name" value="ABC_tran"/>
    <property type="match status" value="1"/>
</dbReference>
<comment type="subcellular location">
    <subcellularLocation>
        <location evidence="1">Cell membrane</location>
        <topology evidence="1">Multi-pass membrane protein</topology>
    </subcellularLocation>
</comment>
<evidence type="ECO:0000256" key="3">
    <source>
        <dbReference type="ARBA" id="ARBA00022692"/>
    </source>
</evidence>
<dbReference type="GO" id="GO:0005886">
    <property type="term" value="C:plasma membrane"/>
    <property type="evidence" value="ECO:0007669"/>
    <property type="project" value="UniProtKB-SubCell"/>
</dbReference>
<dbReference type="Proteomes" id="UP000709351">
    <property type="component" value="Unassembled WGS sequence"/>
</dbReference>
<name>A0A930DSE3_9FIRM</name>
<dbReference type="SUPFAM" id="SSF90123">
    <property type="entry name" value="ABC transporter transmembrane region"/>
    <property type="match status" value="1"/>
</dbReference>
<gene>
    <name evidence="11" type="ORF">HXM93_05535</name>
</gene>
<dbReference type="PROSITE" id="PS50893">
    <property type="entry name" value="ABC_TRANSPORTER_2"/>
    <property type="match status" value="1"/>
</dbReference>
<dbReference type="GO" id="GO:0016887">
    <property type="term" value="F:ATP hydrolysis activity"/>
    <property type="evidence" value="ECO:0007669"/>
    <property type="project" value="InterPro"/>
</dbReference>
<dbReference type="InterPro" id="IPR003439">
    <property type="entry name" value="ABC_transporter-like_ATP-bd"/>
</dbReference>
<dbReference type="InterPro" id="IPR003593">
    <property type="entry name" value="AAA+_ATPase"/>
</dbReference>
<feature type="domain" description="ABC transporter" evidence="9">
    <location>
        <begin position="225"/>
        <end position="458"/>
    </location>
</feature>
<keyword evidence="3 8" id="KW-0812">Transmembrane</keyword>
<dbReference type="PANTHER" id="PTHR24221:SF397">
    <property type="entry name" value="ABC TRANSPORTER, ATP-BINDING TRANSMEMBRANE PROTEIN"/>
    <property type="match status" value="1"/>
</dbReference>
<reference evidence="11" key="1">
    <citation type="submission" date="2020-04" db="EMBL/GenBank/DDBJ databases">
        <title>Deep metagenomics examines the oral microbiome during advanced dental caries in children, revealing novel taxa and co-occurrences with host molecules.</title>
        <authorList>
            <person name="Baker J.L."/>
            <person name="Morton J.T."/>
            <person name="Dinis M."/>
            <person name="Alvarez R."/>
            <person name="Tran N.C."/>
            <person name="Knight R."/>
            <person name="Edlund A."/>
        </authorList>
    </citation>
    <scope>NUCLEOTIDE SEQUENCE</scope>
    <source>
        <strain evidence="11">JCVI_24_bin.2</strain>
    </source>
</reference>
<dbReference type="GO" id="GO:0034040">
    <property type="term" value="F:ATPase-coupled lipid transmembrane transporter activity"/>
    <property type="evidence" value="ECO:0007669"/>
    <property type="project" value="TreeGrafter"/>
</dbReference>
<evidence type="ECO:0000313" key="11">
    <source>
        <dbReference type="EMBL" id="MBF1283978.1"/>
    </source>
</evidence>
<proteinExistence type="predicted"/>
<comment type="caution">
    <text evidence="11">The sequence shown here is derived from an EMBL/GenBank/DDBJ whole genome shotgun (WGS) entry which is preliminary data.</text>
</comment>
<evidence type="ECO:0000256" key="2">
    <source>
        <dbReference type="ARBA" id="ARBA00022448"/>
    </source>
</evidence>
<evidence type="ECO:0000259" key="10">
    <source>
        <dbReference type="PROSITE" id="PS50929"/>
    </source>
</evidence>
<feature type="non-terminal residue" evidence="11">
    <location>
        <position position="1"/>
    </location>
</feature>
<evidence type="ECO:0000256" key="8">
    <source>
        <dbReference type="SAM" id="Phobius"/>
    </source>
</evidence>
<dbReference type="InterPro" id="IPR039421">
    <property type="entry name" value="Type_1_exporter"/>
</dbReference>
<feature type="domain" description="ABC transmembrane type-1" evidence="10">
    <location>
        <begin position="1"/>
        <end position="195"/>
    </location>
</feature>
<dbReference type="FunFam" id="3.40.50.300:FF:000287">
    <property type="entry name" value="Multidrug ABC transporter ATP-binding protein"/>
    <property type="match status" value="1"/>
</dbReference>
<dbReference type="Gene3D" id="3.40.50.300">
    <property type="entry name" value="P-loop containing nucleotide triphosphate hydrolases"/>
    <property type="match status" value="1"/>
</dbReference>
<dbReference type="Pfam" id="PF00664">
    <property type="entry name" value="ABC_membrane"/>
    <property type="match status" value="1"/>
</dbReference>
<keyword evidence="7 8" id="KW-0472">Membrane</keyword>
<keyword evidence="2" id="KW-0813">Transport</keyword>
<feature type="transmembrane region" description="Helical" evidence="8">
    <location>
        <begin position="32"/>
        <end position="49"/>
    </location>
</feature>
<feature type="transmembrane region" description="Helical" evidence="8">
    <location>
        <begin position="134"/>
        <end position="161"/>
    </location>
</feature>
<dbReference type="SUPFAM" id="SSF52540">
    <property type="entry name" value="P-loop containing nucleoside triphosphate hydrolases"/>
    <property type="match status" value="1"/>
</dbReference>
<sequence length="475" mass="52813">FISGKSSAEILDTLMHDFSIVEIATTHQAPQFFSSVFVALLCVIFFFTVDIKMGVAAFIGFPLSILFLSLMQYFQKKMLLKTEVSKRNEQDALEEYLTTVKTVKAYNFTSDTVEKLHQTIKEAEKSNITNEKGIGSFITIAGMVLRAGLPLMSLVGLTLLLHGSLSLDKYLLFLFVGTRIFDPLDLALVNYAALQIASVSGERIRKLLAEEPMTGKERLNAGNTVELSDVSFSYEERKVIQNLSLQIKEKEFLALVGSSGSGKTTLLKLLARFYDVQEGRIQIGNSDIAKASPDEVLRKFSIVFQDALLFRDTIYNNIQFGNASAKREDVIEASKMAGAYDFIMRKENGFETMVGEGGSTLSGGERQRISIARAILKNAPIILLDEATASLDPENEAAVQKAISNLIQNKTVIVVAHRLNNVVAADKIVVLKEGRIVEQGKHEELLVQGGVYRELWDYQEKAKNWQITKVHHTEP</sequence>
<dbReference type="GO" id="GO:0005524">
    <property type="term" value="F:ATP binding"/>
    <property type="evidence" value="ECO:0007669"/>
    <property type="project" value="UniProtKB-KW"/>
</dbReference>
<evidence type="ECO:0000259" key="9">
    <source>
        <dbReference type="PROSITE" id="PS50893"/>
    </source>
</evidence>
<dbReference type="InterPro" id="IPR027417">
    <property type="entry name" value="P-loop_NTPase"/>
</dbReference>
<evidence type="ECO:0000256" key="7">
    <source>
        <dbReference type="ARBA" id="ARBA00023136"/>
    </source>
</evidence>
<feature type="transmembrane region" description="Helical" evidence="8">
    <location>
        <begin position="55"/>
        <end position="74"/>
    </location>
</feature>
<dbReference type="PROSITE" id="PS00211">
    <property type="entry name" value="ABC_TRANSPORTER_1"/>
    <property type="match status" value="1"/>
</dbReference>
<organism evidence="11 12">
    <name type="scientific">Oribacterium parvum</name>
    <dbReference type="NCBI Taxonomy" id="1501329"/>
    <lineage>
        <taxon>Bacteria</taxon>
        <taxon>Bacillati</taxon>
        <taxon>Bacillota</taxon>
        <taxon>Clostridia</taxon>
        <taxon>Lachnospirales</taxon>
        <taxon>Lachnospiraceae</taxon>
        <taxon>Oribacterium</taxon>
    </lineage>
</organism>
<dbReference type="SMART" id="SM00382">
    <property type="entry name" value="AAA"/>
    <property type="match status" value="1"/>
</dbReference>
<dbReference type="InterPro" id="IPR011527">
    <property type="entry name" value="ABC1_TM_dom"/>
</dbReference>